<protein>
    <submittedName>
        <fullName evidence="2">DUF2007 domain-containing protein</fullName>
    </submittedName>
</protein>
<proteinExistence type="predicted"/>
<sequence length="135" mass="15076">MVVVARYSYPLEAQIAKSNLEAAGISAHIADVHTINTNWLYSDALGGVRLMVDSDNVQEAEEILRQDFSQSVMEEAGEDEEETSQWRCSHCGSSNVIPFTKGKRPAFVVFILLGFPLFKYQHGIKCNDCGEFTQK</sequence>
<dbReference type="Pfam" id="PF09413">
    <property type="entry name" value="DUF2007"/>
    <property type="match status" value="1"/>
</dbReference>
<name>A0A411WR99_9GAMM</name>
<dbReference type="EMBL" id="CP034752">
    <property type="protein sequence ID" value="QBH98751.1"/>
    <property type="molecule type" value="Genomic_DNA"/>
</dbReference>
<evidence type="ECO:0000259" key="1">
    <source>
        <dbReference type="Pfam" id="PF09413"/>
    </source>
</evidence>
<dbReference type="OrthoDB" id="8480302at2"/>
<evidence type="ECO:0000313" key="3">
    <source>
        <dbReference type="Proteomes" id="UP000293154"/>
    </source>
</evidence>
<reference evidence="2 3" key="1">
    <citation type="submission" date="2019-03" db="EMBL/GenBank/DDBJ databases">
        <title>Pragia sp. nov. isolated from the gut tract of Carduelis flavirostris.</title>
        <authorList>
            <person name="Ge Y."/>
        </authorList>
    </citation>
    <scope>NUCLEOTIDE SEQUENCE [LARGE SCALE GENOMIC DNA]</scope>
    <source>
        <strain evidence="2 3">CF-458</strain>
    </source>
</reference>
<dbReference type="Proteomes" id="UP000293154">
    <property type="component" value="Chromosome"/>
</dbReference>
<dbReference type="KEGG" id="prag:EKN56_10800"/>
<organism evidence="2 3">
    <name type="scientific">Limnobaculum zhutongyuii</name>
    <dbReference type="NCBI Taxonomy" id="2498113"/>
    <lineage>
        <taxon>Bacteria</taxon>
        <taxon>Pseudomonadati</taxon>
        <taxon>Pseudomonadota</taxon>
        <taxon>Gammaproteobacteria</taxon>
        <taxon>Enterobacterales</taxon>
        <taxon>Budviciaceae</taxon>
        <taxon>Limnobaculum</taxon>
    </lineage>
</organism>
<feature type="domain" description="DUF2007" evidence="1">
    <location>
        <begin position="1"/>
        <end position="65"/>
    </location>
</feature>
<dbReference type="InterPro" id="IPR018551">
    <property type="entry name" value="DUF2007"/>
</dbReference>
<accession>A0A411WR99</accession>
<dbReference type="SUPFAM" id="SSF54913">
    <property type="entry name" value="GlnB-like"/>
    <property type="match status" value="1"/>
</dbReference>
<dbReference type="AlphaFoldDB" id="A0A411WR99"/>
<keyword evidence="3" id="KW-1185">Reference proteome</keyword>
<evidence type="ECO:0000313" key="2">
    <source>
        <dbReference type="EMBL" id="QBH98751.1"/>
    </source>
</evidence>
<dbReference type="Gene3D" id="3.30.70.790">
    <property type="entry name" value="UreE, C-terminal domain"/>
    <property type="match status" value="1"/>
</dbReference>
<gene>
    <name evidence="2" type="ORF">EKN56_10800</name>
</gene>
<dbReference type="InterPro" id="IPR011322">
    <property type="entry name" value="N-reg_PII-like_a/b"/>
</dbReference>